<evidence type="ECO:0000313" key="3">
    <source>
        <dbReference type="EMBL" id="NOK31636.1"/>
    </source>
</evidence>
<dbReference type="Gene3D" id="3.40.50.1820">
    <property type="entry name" value="alpha/beta hydrolase"/>
    <property type="match status" value="1"/>
</dbReference>
<dbReference type="InterPro" id="IPR050300">
    <property type="entry name" value="GDXG_lipolytic_enzyme"/>
</dbReference>
<reference evidence="3 4" key="1">
    <citation type="submission" date="2020-05" db="EMBL/GenBank/DDBJ databases">
        <authorList>
            <person name="Whitworth D."/>
        </authorList>
    </citation>
    <scope>NUCLEOTIDE SEQUENCE [LARGE SCALE GENOMIC DNA]</scope>
    <source>
        <strain evidence="3 4">AB043B</strain>
    </source>
</reference>
<dbReference type="InterPro" id="IPR049492">
    <property type="entry name" value="BD-FAE-like_dom"/>
</dbReference>
<evidence type="ECO:0000313" key="4">
    <source>
        <dbReference type="Proteomes" id="UP000563426"/>
    </source>
</evidence>
<gene>
    <name evidence="3" type="ORF">HMI49_00270</name>
</gene>
<dbReference type="PANTHER" id="PTHR48081">
    <property type="entry name" value="AB HYDROLASE SUPERFAMILY PROTEIN C4A8.06C"/>
    <property type="match status" value="1"/>
</dbReference>
<dbReference type="OrthoDB" id="9771666at2"/>
<dbReference type="EMBL" id="JABFJV010000001">
    <property type="protein sequence ID" value="NOK31636.1"/>
    <property type="molecule type" value="Genomic_DNA"/>
</dbReference>
<evidence type="ECO:0000259" key="2">
    <source>
        <dbReference type="Pfam" id="PF20434"/>
    </source>
</evidence>
<accession>A0A3A8I7U0</accession>
<protein>
    <submittedName>
        <fullName evidence="3">Alpha/beta hydrolase</fullName>
    </submittedName>
</protein>
<feature type="domain" description="BD-FAE-like" evidence="2">
    <location>
        <begin position="33"/>
        <end position="227"/>
    </location>
</feature>
<comment type="caution">
    <text evidence="3">The sequence shown here is derived from an EMBL/GenBank/DDBJ whole genome shotgun (WGS) entry which is preliminary data.</text>
</comment>
<organism evidence="3 4">
    <name type="scientific">Corallococcus exercitus</name>
    <dbReference type="NCBI Taxonomy" id="2316736"/>
    <lineage>
        <taxon>Bacteria</taxon>
        <taxon>Pseudomonadati</taxon>
        <taxon>Myxococcota</taxon>
        <taxon>Myxococcia</taxon>
        <taxon>Myxococcales</taxon>
        <taxon>Cystobacterineae</taxon>
        <taxon>Myxococcaceae</taxon>
        <taxon>Corallococcus</taxon>
    </lineage>
</organism>
<dbReference type="Proteomes" id="UP000563426">
    <property type="component" value="Unassembled WGS sequence"/>
</dbReference>
<sequence length="268" mass="28931">MSSMWVLETPQPKPDARIAYGEAPQQFTELRKPKGKGPHPVVLFVHGGFWRAEYGLEHAGHLCADLTKRGFATWSLEYRRVGQDGGAFPGTLEDVASAADHLVEAAPSLGLDLSNVVAMGHSAGGHLAMWLAARHRLTPKQALYRDAPLKLKGVVSLAGVLDLAQGAALDLGKGIVKTFMGGTPEQVPERYAVASPAALQPLKLPQVLIHGTEDDTVPLKVSEGFHARGVQQKDPVHLVPLKGAGHFELIDPRSKEWPRVVQAVRTLR</sequence>
<dbReference type="Pfam" id="PF20434">
    <property type="entry name" value="BD-FAE"/>
    <property type="match status" value="1"/>
</dbReference>
<evidence type="ECO:0000256" key="1">
    <source>
        <dbReference type="ARBA" id="ARBA00022801"/>
    </source>
</evidence>
<dbReference type="AlphaFoldDB" id="A0A3A8I7U0"/>
<dbReference type="RefSeq" id="WP_120525594.1">
    <property type="nucleotide sequence ID" value="NZ_JABFJV010000001.1"/>
</dbReference>
<name>A0A3A8I7U0_9BACT</name>
<keyword evidence="4" id="KW-1185">Reference proteome</keyword>
<proteinExistence type="predicted"/>
<dbReference type="SUPFAM" id="SSF53474">
    <property type="entry name" value="alpha/beta-Hydrolases"/>
    <property type="match status" value="1"/>
</dbReference>
<keyword evidence="1 3" id="KW-0378">Hydrolase</keyword>
<dbReference type="GO" id="GO:0016787">
    <property type="term" value="F:hydrolase activity"/>
    <property type="evidence" value="ECO:0007669"/>
    <property type="project" value="UniProtKB-KW"/>
</dbReference>
<dbReference type="InterPro" id="IPR029058">
    <property type="entry name" value="AB_hydrolase_fold"/>
</dbReference>